<evidence type="ECO:0000256" key="3">
    <source>
        <dbReference type="ARBA" id="ARBA00022490"/>
    </source>
</evidence>
<accession>A0A8J5H8G4</accession>
<evidence type="ECO:0000256" key="4">
    <source>
        <dbReference type="ARBA" id="ARBA00022737"/>
    </source>
</evidence>
<evidence type="ECO:0000313" key="7">
    <source>
        <dbReference type="EMBL" id="KAG6516746.1"/>
    </source>
</evidence>
<dbReference type="InterPro" id="IPR011989">
    <property type="entry name" value="ARM-like"/>
</dbReference>
<dbReference type="InterPro" id="IPR016024">
    <property type="entry name" value="ARM-type_fold"/>
</dbReference>
<dbReference type="Gene3D" id="1.25.10.10">
    <property type="entry name" value="Leucine-rich Repeat Variant"/>
    <property type="match status" value="1"/>
</dbReference>
<feature type="chain" id="PRO_5035309140" evidence="6">
    <location>
        <begin position="27"/>
        <end position="572"/>
    </location>
</feature>
<keyword evidence="2" id="KW-0813">Transport</keyword>
<evidence type="ECO:0000256" key="5">
    <source>
        <dbReference type="ARBA" id="ARBA00022927"/>
    </source>
</evidence>
<name>A0A8J5H8G4_ZINOF</name>
<dbReference type="GO" id="GO:0005737">
    <property type="term" value="C:cytoplasm"/>
    <property type="evidence" value="ECO:0007669"/>
    <property type="project" value="UniProtKB-SubCell"/>
</dbReference>
<comment type="caution">
    <text evidence="7">The sequence shown here is derived from an EMBL/GenBank/DDBJ whole genome shotgun (WGS) entry which is preliminary data.</text>
</comment>
<keyword evidence="4" id="KW-0677">Repeat</keyword>
<keyword evidence="8" id="KW-1185">Reference proteome</keyword>
<keyword evidence="3" id="KW-0963">Cytoplasm</keyword>
<feature type="signal peptide" evidence="6">
    <location>
        <begin position="1"/>
        <end position="26"/>
    </location>
</feature>
<gene>
    <name evidence="7" type="ORF">ZIOFF_027220</name>
</gene>
<evidence type="ECO:0000256" key="2">
    <source>
        <dbReference type="ARBA" id="ARBA00022448"/>
    </source>
</evidence>
<proteinExistence type="predicted"/>
<comment type="subcellular location">
    <subcellularLocation>
        <location evidence="1">Cytoplasm</location>
    </subcellularLocation>
</comment>
<evidence type="ECO:0000256" key="6">
    <source>
        <dbReference type="SAM" id="SignalP"/>
    </source>
</evidence>
<evidence type="ECO:0000256" key="1">
    <source>
        <dbReference type="ARBA" id="ARBA00004496"/>
    </source>
</evidence>
<evidence type="ECO:0000313" key="8">
    <source>
        <dbReference type="Proteomes" id="UP000734854"/>
    </source>
</evidence>
<dbReference type="PANTHER" id="PTHR10527">
    <property type="entry name" value="IMPORTIN BETA"/>
    <property type="match status" value="1"/>
</dbReference>
<reference evidence="7 8" key="1">
    <citation type="submission" date="2020-08" db="EMBL/GenBank/DDBJ databases">
        <title>Plant Genome Project.</title>
        <authorList>
            <person name="Zhang R.-G."/>
        </authorList>
    </citation>
    <scope>NUCLEOTIDE SEQUENCE [LARGE SCALE GENOMIC DNA]</scope>
    <source>
        <tissue evidence="7">Rhizome</tissue>
    </source>
</reference>
<dbReference type="InterPro" id="IPR040122">
    <property type="entry name" value="Importin_beta"/>
</dbReference>
<organism evidence="7 8">
    <name type="scientific">Zingiber officinale</name>
    <name type="common">Ginger</name>
    <name type="synonym">Amomum zingiber</name>
    <dbReference type="NCBI Taxonomy" id="94328"/>
    <lineage>
        <taxon>Eukaryota</taxon>
        <taxon>Viridiplantae</taxon>
        <taxon>Streptophyta</taxon>
        <taxon>Embryophyta</taxon>
        <taxon>Tracheophyta</taxon>
        <taxon>Spermatophyta</taxon>
        <taxon>Magnoliopsida</taxon>
        <taxon>Liliopsida</taxon>
        <taxon>Zingiberales</taxon>
        <taxon>Zingiberaceae</taxon>
        <taxon>Zingiber</taxon>
    </lineage>
</organism>
<dbReference type="AlphaFoldDB" id="A0A8J5H8G4"/>
<dbReference type="EMBL" id="JACMSC010000007">
    <property type="protein sequence ID" value="KAG6516746.1"/>
    <property type="molecule type" value="Genomic_DNA"/>
</dbReference>
<keyword evidence="6" id="KW-0732">Signal</keyword>
<keyword evidence="5" id="KW-0653">Protein transport</keyword>
<protein>
    <submittedName>
        <fullName evidence="7">Uncharacterized protein</fullName>
    </submittedName>
</protein>
<dbReference type="Proteomes" id="UP000734854">
    <property type="component" value="Unassembled WGS sequence"/>
</dbReference>
<dbReference type="GO" id="GO:0006606">
    <property type="term" value="P:protein import into nucleus"/>
    <property type="evidence" value="ECO:0007669"/>
    <property type="project" value="InterPro"/>
</dbReference>
<sequence length="572" mass="63454">MLHLRSPFSSIMHLLLGGVLVITVEYLSVRHDHQCSVGILVSYCILGNRRLIKFSKHSQKWGESISRKLRSSDASVADSLGSRTIQPSSLSIFALTPEACDQCEGGSAKSWASREKEWDFHLRSLSSNDRDSSAASDPATHPYILQTVRLRLLSLVPSTGIGECIYDAFASNDVNWIVPSTFPYTYGFTKLFLWDWFTASVLVVALEKVEKSSGSLVGSSIASIQKSAAPEQTKGPGGQVVDWPTKESVERLCGQLGRPDRQVVRAVRDKRVDELAIRSFEKENSIDSPLAITTANFLLRPFGTVEKAEEEKNGSAANRHRDSCSTIHPFESFIGQLMSAANEQRSYAASLFNHFREHHPDALVLKLTVVLHASTAIDLRAMSAILRREFLTHSADSHSGTAFWPRLLEPSQEYALLIFSKIAYVSSVVGSHLATLKTLLLAGLSLPSSTNVRLAALSVVVNLLESLKLLVELTGAKAGFVAYQKFGGVIIFMLQIAESDRHEEGTRHLAIEFIITLVEELAPKFDYIIYDLLPYFLGRLFDVLMKMLLDLEDNLVWYTTEVQDENAKETSN</sequence>
<dbReference type="SUPFAM" id="SSF48371">
    <property type="entry name" value="ARM repeat"/>
    <property type="match status" value="1"/>
</dbReference>